<organism evidence="1 2">
    <name type="scientific">Pedobacter terrae</name>
    <dbReference type="NCBI Taxonomy" id="405671"/>
    <lineage>
        <taxon>Bacteria</taxon>
        <taxon>Pseudomonadati</taxon>
        <taxon>Bacteroidota</taxon>
        <taxon>Sphingobacteriia</taxon>
        <taxon>Sphingobacteriales</taxon>
        <taxon>Sphingobacteriaceae</taxon>
        <taxon>Pedobacter</taxon>
    </lineage>
</organism>
<keyword evidence="2" id="KW-1185">Reference proteome</keyword>
<evidence type="ECO:0008006" key="3">
    <source>
        <dbReference type="Google" id="ProtNLM"/>
    </source>
</evidence>
<dbReference type="OrthoDB" id="662887at2"/>
<dbReference type="RefSeq" id="WP_090497038.1">
    <property type="nucleotide sequence ID" value="NZ_FNCH01000002.1"/>
</dbReference>
<dbReference type="AlphaFoldDB" id="A0A1G7Q4I0"/>
<evidence type="ECO:0000313" key="2">
    <source>
        <dbReference type="Proteomes" id="UP000199643"/>
    </source>
</evidence>
<dbReference type="Proteomes" id="UP000199643">
    <property type="component" value="Unassembled WGS sequence"/>
</dbReference>
<dbReference type="EMBL" id="FNCH01000002">
    <property type="protein sequence ID" value="SDF93452.1"/>
    <property type="molecule type" value="Genomic_DNA"/>
</dbReference>
<proteinExistence type="predicted"/>
<sequence>MSQYFYLNDDKKWVGPYSVTRMIFAVIQSEIHLHTPVWSKKTSDGSSDHPSKCVRKRTIAHQLSFLPLWLFPVNTKAILQNWKRSIVKQFKRNDGTEAILANPIEAGNLLNGVALKHILPSLSAILDFNAGGKFEVTLSYFTREQEVKSSTFPAYIKHSEGKGFSFSIVMYTLPEVGGVMFKESYGLHRKLFLKNQSVIIEVAENSTSNFTTRYPYQPQVLKGNFSNLKTLTTSQYNNGFQRLIVSVNDTDFISPASIVQSSGQLVCDKEAFNSHESTMGPRFRVGISYIDMQIEGYRYHIYELKDYCLVIDSQQIQDHELFRIHSNAIRKGLAVLSGKYYADETYYLTSGDQNFENIDGLWYVFENATAISLRRIVNMVIYDQHGKDIEAELPQGSTFRDTMPIEIFENLCLKLIQEDEILRTAELVISAMDNPDPVQQGAMYSVALETITGLLSKINEDKLNPIPDKKLFKKLNDELKTVLNGYRGDISPEGMTIIGIKLGNLNSPTNRDKLVKTFYLYGIALTNDEIKTINERNTYLHGNSPLDAKFVFELSEISLKLHSLILKLLLKYIGYNGHIINLAVYAFAKDEVRLHDYIKNTQQIAIDGQAEMERLIDEDNKKAFEAAKDKWLKAIAEHTLSPIIEII</sequence>
<evidence type="ECO:0000313" key="1">
    <source>
        <dbReference type="EMBL" id="SDF93452.1"/>
    </source>
</evidence>
<accession>A0A1G7Q4I0</accession>
<reference evidence="2" key="1">
    <citation type="submission" date="2016-10" db="EMBL/GenBank/DDBJ databases">
        <authorList>
            <person name="Varghese N."/>
            <person name="Submissions S."/>
        </authorList>
    </citation>
    <scope>NUCLEOTIDE SEQUENCE [LARGE SCALE GENOMIC DNA]</scope>
    <source>
        <strain evidence="2">DSM 17933</strain>
    </source>
</reference>
<name>A0A1G7Q4I0_9SPHI</name>
<protein>
    <recommendedName>
        <fullName evidence="3">ApeA N-terminal domain-containing protein</fullName>
    </recommendedName>
</protein>
<gene>
    <name evidence="1" type="ORF">SAMN05421827_102169</name>
</gene>